<evidence type="ECO:0000313" key="7">
    <source>
        <dbReference type="Proteomes" id="UP000823891"/>
    </source>
</evidence>
<dbReference type="PANTHER" id="PTHR39181:SF1">
    <property type="entry name" value="TYROSINE-PROTEIN PHOSPHATASE YWQE"/>
    <property type="match status" value="1"/>
</dbReference>
<evidence type="ECO:0000256" key="4">
    <source>
        <dbReference type="ARBA" id="ARBA00022912"/>
    </source>
</evidence>
<evidence type="ECO:0000256" key="5">
    <source>
        <dbReference type="ARBA" id="ARBA00051722"/>
    </source>
</evidence>
<evidence type="ECO:0000313" key="6">
    <source>
        <dbReference type="EMBL" id="HJC25106.1"/>
    </source>
</evidence>
<reference evidence="6" key="2">
    <citation type="submission" date="2021-04" db="EMBL/GenBank/DDBJ databases">
        <authorList>
            <person name="Gilroy R."/>
        </authorList>
    </citation>
    <scope>NUCLEOTIDE SEQUENCE</scope>
    <source>
        <strain evidence="6">USAMLcec2-132</strain>
    </source>
</reference>
<comment type="catalytic activity">
    <reaction evidence="5">
        <text>O-phospho-L-tyrosyl-[protein] + H2O = L-tyrosyl-[protein] + phosphate</text>
        <dbReference type="Rhea" id="RHEA:10684"/>
        <dbReference type="Rhea" id="RHEA-COMP:10136"/>
        <dbReference type="Rhea" id="RHEA-COMP:20101"/>
        <dbReference type="ChEBI" id="CHEBI:15377"/>
        <dbReference type="ChEBI" id="CHEBI:43474"/>
        <dbReference type="ChEBI" id="CHEBI:46858"/>
        <dbReference type="ChEBI" id="CHEBI:61978"/>
        <dbReference type="EC" id="3.1.3.48"/>
    </reaction>
</comment>
<protein>
    <recommendedName>
        <fullName evidence="2">protein-tyrosine-phosphatase</fullName>
        <ecNumber evidence="2">3.1.3.48</ecNumber>
    </recommendedName>
</protein>
<sequence length="242" mass="27294">MGNYIDVHCHILPGADDGAPDMDTAVRMLRQEARDGVGRIILTPHQKPGRRCISAAGVNRRLRLLQREAQRMDIPIRLYSGAELLYCHGLRELLDSGQACTLARSRYVLVEFMPAEEWSYIRSGIYDLAGGGYWPVLAHVERYLQLADRPERVRELTEMGAYIQMNAGSAAGAEGLRTKRSCQRLLKQRLVHFVGTDAHRAEGSRSPQLGACVRLLERQAGRAYARRLLWKNAECILENIQL</sequence>
<dbReference type="Gene3D" id="3.20.20.140">
    <property type="entry name" value="Metal-dependent hydrolases"/>
    <property type="match status" value="1"/>
</dbReference>
<dbReference type="InterPro" id="IPR016667">
    <property type="entry name" value="Caps_polysacc_synth_CpsB/CapC"/>
</dbReference>
<evidence type="ECO:0000256" key="3">
    <source>
        <dbReference type="ARBA" id="ARBA00022801"/>
    </source>
</evidence>
<dbReference type="AlphaFoldDB" id="A0A9D2NGJ9"/>
<keyword evidence="3" id="KW-0378">Hydrolase</keyword>
<proteinExistence type="inferred from homology"/>
<evidence type="ECO:0000256" key="2">
    <source>
        <dbReference type="ARBA" id="ARBA00013064"/>
    </source>
</evidence>
<dbReference type="GO" id="GO:0030145">
    <property type="term" value="F:manganese ion binding"/>
    <property type="evidence" value="ECO:0007669"/>
    <property type="project" value="InterPro"/>
</dbReference>
<dbReference type="EMBL" id="DWWS01000055">
    <property type="protein sequence ID" value="HJC25106.1"/>
    <property type="molecule type" value="Genomic_DNA"/>
</dbReference>
<dbReference type="PANTHER" id="PTHR39181">
    <property type="entry name" value="TYROSINE-PROTEIN PHOSPHATASE YWQE"/>
    <property type="match status" value="1"/>
</dbReference>
<dbReference type="Proteomes" id="UP000823891">
    <property type="component" value="Unassembled WGS sequence"/>
</dbReference>
<name>A0A9D2NGJ9_9FIRM</name>
<dbReference type="EC" id="3.1.3.48" evidence="2"/>
<comment type="similarity">
    <text evidence="1">Belongs to the metallo-dependent hydrolases superfamily. CpsB/CapC family.</text>
</comment>
<dbReference type="Pfam" id="PF19567">
    <property type="entry name" value="CpsB_CapC"/>
    <property type="match status" value="1"/>
</dbReference>
<dbReference type="PIRSF" id="PIRSF016557">
    <property type="entry name" value="Caps_synth_CpsB"/>
    <property type="match status" value="1"/>
</dbReference>
<accession>A0A9D2NGJ9</accession>
<dbReference type="GO" id="GO:0004725">
    <property type="term" value="F:protein tyrosine phosphatase activity"/>
    <property type="evidence" value="ECO:0007669"/>
    <property type="project" value="UniProtKB-EC"/>
</dbReference>
<gene>
    <name evidence="6" type="ORF">H9761_15635</name>
</gene>
<comment type="caution">
    <text evidence="6">The sequence shown here is derived from an EMBL/GenBank/DDBJ whole genome shotgun (WGS) entry which is preliminary data.</text>
</comment>
<dbReference type="SUPFAM" id="SSF89550">
    <property type="entry name" value="PHP domain-like"/>
    <property type="match status" value="1"/>
</dbReference>
<evidence type="ECO:0000256" key="1">
    <source>
        <dbReference type="ARBA" id="ARBA00005750"/>
    </source>
</evidence>
<organism evidence="6 7">
    <name type="scientific">Candidatus Eisenbergiella merdavium</name>
    <dbReference type="NCBI Taxonomy" id="2838551"/>
    <lineage>
        <taxon>Bacteria</taxon>
        <taxon>Bacillati</taxon>
        <taxon>Bacillota</taxon>
        <taxon>Clostridia</taxon>
        <taxon>Lachnospirales</taxon>
        <taxon>Lachnospiraceae</taxon>
        <taxon>Eisenbergiella</taxon>
    </lineage>
</organism>
<keyword evidence="4" id="KW-0904">Protein phosphatase</keyword>
<dbReference type="InterPro" id="IPR016195">
    <property type="entry name" value="Pol/histidinol_Pase-like"/>
</dbReference>
<reference evidence="6" key="1">
    <citation type="journal article" date="2021" name="PeerJ">
        <title>Extensive microbial diversity within the chicken gut microbiome revealed by metagenomics and culture.</title>
        <authorList>
            <person name="Gilroy R."/>
            <person name="Ravi A."/>
            <person name="Getino M."/>
            <person name="Pursley I."/>
            <person name="Horton D.L."/>
            <person name="Alikhan N.F."/>
            <person name="Baker D."/>
            <person name="Gharbi K."/>
            <person name="Hall N."/>
            <person name="Watson M."/>
            <person name="Adriaenssens E.M."/>
            <person name="Foster-Nyarko E."/>
            <person name="Jarju S."/>
            <person name="Secka A."/>
            <person name="Antonio M."/>
            <person name="Oren A."/>
            <person name="Chaudhuri R.R."/>
            <person name="La Ragione R."/>
            <person name="Hildebrand F."/>
            <person name="Pallen M.J."/>
        </authorList>
    </citation>
    <scope>NUCLEOTIDE SEQUENCE</scope>
    <source>
        <strain evidence="6">USAMLcec2-132</strain>
    </source>
</reference>